<organism evidence="1 2">
    <name type="scientific">Agrobacterium rubi TR3 = NBRC 13261</name>
    <dbReference type="NCBI Taxonomy" id="1368415"/>
    <lineage>
        <taxon>Bacteria</taxon>
        <taxon>Pseudomonadati</taxon>
        <taxon>Pseudomonadota</taxon>
        <taxon>Alphaproteobacteria</taxon>
        <taxon>Hyphomicrobiales</taxon>
        <taxon>Rhizobiaceae</taxon>
        <taxon>Rhizobium/Agrobacterium group</taxon>
        <taxon>Agrobacterium</taxon>
    </lineage>
</organism>
<accession>A0A081CUL5</accession>
<reference evidence="1 2" key="1">
    <citation type="submission" date="2014-08" db="EMBL/GenBank/DDBJ databases">
        <title>Whole genome shotgun sequence of Rhizobium rubi NBRC 13261.</title>
        <authorList>
            <person name="Katano-Makiyama Y."/>
            <person name="Hosoyama A."/>
            <person name="Hashimoto M."/>
            <person name="Hosoyama Y."/>
            <person name="Noguchi M."/>
            <person name="Tsuchikane K."/>
            <person name="Uohara A."/>
            <person name="Ohji S."/>
            <person name="Ichikawa N."/>
            <person name="Kimura A."/>
            <person name="Yamazoe A."/>
            <person name="Fujita N."/>
        </authorList>
    </citation>
    <scope>NUCLEOTIDE SEQUENCE [LARGE SCALE GENOMIC DNA]</scope>
    <source>
        <strain evidence="1 2">NBRC 13261</strain>
    </source>
</reference>
<proteinExistence type="predicted"/>
<dbReference type="EMBL" id="BBJU01000011">
    <property type="protein sequence ID" value="GAK70361.1"/>
    <property type="molecule type" value="Genomic_DNA"/>
</dbReference>
<sequence>MKQAIWTEPVEVNFDKNTRNVIAGPFDALALLTENWPHVRGLTFVRARSACRAALDGRKSVEEARRWFEDAVSEARKQKKH</sequence>
<dbReference type="AlphaFoldDB" id="A0A081CUL5"/>
<name>A0A081CUL5_9HYPH</name>
<gene>
    <name evidence="1" type="ORF">RRU01S_11_00140</name>
</gene>
<dbReference type="eggNOG" id="ENOG502ZYU0">
    <property type="taxonomic scope" value="Bacteria"/>
</dbReference>
<evidence type="ECO:0000313" key="1">
    <source>
        <dbReference type="EMBL" id="GAK70361.1"/>
    </source>
</evidence>
<evidence type="ECO:0008006" key="3">
    <source>
        <dbReference type="Google" id="ProtNLM"/>
    </source>
</evidence>
<dbReference type="RefSeq" id="WP_045229954.1">
    <property type="nucleotide sequence ID" value="NZ_BBJU01000011.1"/>
</dbReference>
<dbReference type="Proteomes" id="UP000028701">
    <property type="component" value="Unassembled WGS sequence"/>
</dbReference>
<comment type="caution">
    <text evidence="1">The sequence shown here is derived from an EMBL/GenBank/DDBJ whole genome shotgun (WGS) entry which is preliminary data.</text>
</comment>
<evidence type="ECO:0000313" key="2">
    <source>
        <dbReference type="Proteomes" id="UP000028701"/>
    </source>
</evidence>
<dbReference type="InterPro" id="IPR010385">
    <property type="entry name" value="DUF982"/>
</dbReference>
<dbReference type="Gene3D" id="6.10.250.730">
    <property type="match status" value="1"/>
</dbReference>
<dbReference type="OrthoDB" id="8289987at2"/>
<protein>
    <recommendedName>
        <fullName evidence="3">DUF982 domain-containing protein</fullName>
    </recommendedName>
</protein>
<dbReference type="Pfam" id="PF06169">
    <property type="entry name" value="DUF982"/>
    <property type="match status" value="1"/>
</dbReference>